<dbReference type="InterPro" id="IPR051320">
    <property type="entry name" value="Viral_Replic_Matur_Polypro"/>
</dbReference>
<proteinExistence type="predicted"/>
<reference evidence="2" key="1">
    <citation type="submission" date="2017-03" db="EMBL/GenBank/DDBJ databases">
        <title>Phytopthora megakarya and P. palmivora, two closely related causual agents of cacao black pod achieved similar genome size and gene model numbers by different mechanisms.</title>
        <authorList>
            <person name="Ali S."/>
            <person name="Shao J."/>
            <person name="Larry D.J."/>
            <person name="Kronmiller B."/>
            <person name="Shen D."/>
            <person name="Strem M.D."/>
            <person name="Melnick R.L."/>
            <person name="Guiltinan M.J."/>
            <person name="Tyler B.M."/>
            <person name="Meinhardt L.W."/>
            <person name="Bailey B.A."/>
        </authorList>
    </citation>
    <scope>NUCLEOTIDE SEQUENCE [LARGE SCALE GENOMIC DNA]</scope>
    <source>
        <strain evidence="2">zdho120</strain>
    </source>
</reference>
<dbReference type="InterPro" id="IPR043502">
    <property type="entry name" value="DNA/RNA_pol_sf"/>
</dbReference>
<evidence type="ECO:0008006" key="3">
    <source>
        <dbReference type="Google" id="ProtNLM"/>
    </source>
</evidence>
<evidence type="ECO:0000313" key="2">
    <source>
        <dbReference type="Proteomes" id="UP000198211"/>
    </source>
</evidence>
<dbReference type="AlphaFoldDB" id="A0A225X120"/>
<gene>
    <name evidence="1" type="ORF">PHMEG_0001235</name>
</gene>
<dbReference type="PANTHER" id="PTHR33064">
    <property type="entry name" value="POL PROTEIN"/>
    <property type="match status" value="1"/>
</dbReference>
<comment type="caution">
    <text evidence="1">The sequence shown here is derived from an EMBL/GenBank/DDBJ whole genome shotgun (WGS) entry which is preliminary data.</text>
</comment>
<accession>A0A225X120</accession>
<dbReference type="EMBL" id="NBNE01000042">
    <property type="protein sequence ID" value="OWZ23825.1"/>
    <property type="molecule type" value="Genomic_DNA"/>
</dbReference>
<name>A0A225X120_9STRA</name>
<dbReference type="OrthoDB" id="430238at2759"/>
<keyword evidence="2" id="KW-1185">Reference proteome</keyword>
<sequence length="162" mass="18183">MTPAEECSMMVKSNEETTAAFNTQSSTVRTRFDAARRTTDIEDPVQQLVNGPEVDIFRSNVADDICFGGETLDKPWHIVNPFRGMPDNFTKSIFVQPKVDFVSHEMANEGIRVDNKKMEAMAKIPLPKKGALTYYTRFIQDFALFGAALHQPKDEEFGEGGD</sequence>
<dbReference type="Proteomes" id="UP000198211">
    <property type="component" value="Unassembled WGS sequence"/>
</dbReference>
<organism evidence="1 2">
    <name type="scientific">Phytophthora megakarya</name>
    <dbReference type="NCBI Taxonomy" id="4795"/>
    <lineage>
        <taxon>Eukaryota</taxon>
        <taxon>Sar</taxon>
        <taxon>Stramenopiles</taxon>
        <taxon>Oomycota</taxon>
        <taxon>Peronosporomycetes</taxon>
        <taxon>Peronosporales</taxon>
        <taxon>Peronosporaceae</taxon>
        <taxon>Phytophthora</taxon>
    </lineage>
</organism>
<protein>
    <recommendedName>
        <fullName evidence="3">Reverse transcriptase</fullName>
    </recommendedName>
</protein>
<dbReference type="SUPFAM" id="SSF56672">
    <property type="entry name" value="DNA/RNA polymerases"/>
    <property type="match status" value="1"/>
</dbReference>
<evidence type="ECO:0000313" key="1">
    <source>
        <dbReference type="EMBL" id="OWZ23825.1"/>
    </source>
</evidence>
<dbReference type="PANTHER" id="PTHR33064:SF37">
    <property type="entry name" value="RIBONUCLEASE H"/>
    <property type="match status" value="1"/>
</dbReference>